<dbReference type="Proteomes" id="UP000005561">
    <property type="component" value="Unassembled WGS sequence"/>
</dbReference>
<comment type="caution">
    <text evidence="1">The sequence shown here is derived from an EMBL/GenBank/DDBJ whole genome shotgun (WGS) entry which is preliminary data.</text>
</comment>
<organism evidence="1 2">
    <name type="scientific">Marvinbryantia formatexigens DSM 14469</name>
    <dbReference type="NCBI Taxonomy" id="478749"/>
    <lineage>
        <taxon>Bacteria</taxon>
        <taxon>Bacillati</taxon>
        <taxon>Bacillota</taxon>
        <taxon>Clostridia</taxon>
        <taxon>Lachnospirales</taxon>
        <taxon>Lachnospiraceae</taxon>
        <taxon>Marvinbryantia</taxon>
    </lineage>
</organism>
<evidence type="ECO:0000313" key="2">
    <source>
        <dbReference type="Proteomes" id="UP000005561"/>
    </source>
</evidence>
<sequence length="56" mass="6427">MLPYDMMLGSKALNMMPTDCYVLRTSTILPAIRISWDIHPTFMLISGRVPRSYAHL</sequence>
<evidence type="ECO:0000313" key="1">
    <source>
        <dbReference type="EMBL" id="EET61567.1"/>
    </source>
</evidence>
<protein>
    <submittedName>
        <fullName evidence="1">Uncharacterized protein</fullName>
    </submittedName>
</protein>
<dbReference type="eggNOG" id="ENOG502ZTRH">
    <property type="taxonomic scope" value="Bacteria"/>
</dbReference>
<gene>
    <name evidence="1" type="ORF">BRYFOR_06250</name>
</gene>
<accession>C6LCA3</accession>
<name>C6LCA3_9FIRM</name>
<keyword evidence="2" id="KW-1185">Reference proteome</keyword>
<dbReference type="AlphaFoldDB" id="C6LCA3"/>
<reference evidence="1" key="1">
    <citation type="submission" date="2009-07" db="EMBL/GenBank/DDBJ databases">
        <authorList>
            <person name="Weinstock G."/>
            <person name="Sodergren E."/>
            <person name="Clifton S."/>
            <person name="Fulton L."/>
            <person name="Fulton B."/>
            <person name="Courtney L."/>
            <person name="Fronick C."/>
            <person name="Harrison M."/>
            <person name="Strong C."/>
            <person name="Farmer C."/>
            <person name="Delahaunty K."/>
            <person name="Markovic C."/>
            <person name="Hall O."/>
            <person name="Minx P."/>
            <person name="Tomlinson C."/>
            <person name="Mitreva M."/>
            <person name="Nelson J."/>
            <person name="Hou S."/>
            <person name="Wollam A."/>
            <person name="Pepin K.H."/>
            <person name="Johnson M."/>
            <person name="Bhonagiri V."/>
            <person name="Nash W.E."/>
            <person name="Warren W."/>
            <person name="Chinwalla A."/>
            <person name="Mardis E.R."/>
            <person name="Wilson R.K."/>
        </authorList>
    </citation>
    <scope>NUCLEOTIDE SEQUENCE [LARGE SCALE GENOMIC DNA]</scope>
    <source>
        <strain evidence="1">DSM 14469</strain>
    </source>
</reference>
<dbReference type="EMBL" id="ACCL02000005">
    <property type="protein sequence ID" value="EET61567.1"/>
    <property type="molecule type" value="Genomic_DNA"/>
</dbReference>
<proteinExistence type="predicted"/>